<dbReference type="Proteomes" id="UP000278157">
    <property type="component" value="Chromosome"/>
</dbReference>
<organism evidence="2 3">
    <name type="scientific">Campylobacter upsaliensis</name>
    <dbReference type="NCBI Taxonomy" id="28080"/>
    <lineage>
        <taxon>Bacteria</taxon>
        <taxon>Pseudomonadati</taxon>
        <taxon>Campylobacterota</taxon>
        <taxon>Epsilonproteobacteria</taxon>
        <taxon>Campylobacterales</taxon>
        <taxon>Campylobacteraceae</taxon>
        <taxon>Campylobacter</taxon>
    </lineage>
</organism>
<dbReference type="AlphaFoldDB" id="A0A3S4WL19"/>
<name>A0A3S4WL19_CAMUP</name>
<dbReference type="PANTHER" id="PTHR11138">
    <property type="entry name" value="METHIONYL-TRNA FORMYLTRANSFERASE"/>
    <property type="match status" value="1"/>
</dbReference>
<evidence type="ECO:0000313" key="3">
    <source>
        <dbReference type="Proteomes" id="UP000278157"/>
    </source>
</evidence>
<dbReference type="InterPro" id="IPR002376">
    <property type="entry name" value="Formyl_transf_N"/>
</dbReference>
<reference evidence="2 3" key="1">
    <citation type="submission" date="2018-12" db="EMBL/GenBank/DDBJ databases">
        <authorList>
            <consortium name="Pathogen Informatics"/>
        </authorList>
    </citation>
    <scope>NUCLEOTIDE SEQUENCE [LARGE SCALE GENOMIC DNA]</scope>
    <source>
        <strain evidence="2 3">NCTC11541</strain>
    </source>
</reference>
<dbReference type="Gene3D" id="3.40.50.12230">
    <property type="match status" value="1"/>
</dbReference>
<dbReference type="PANTHER" id="PTHR11138:SF5">
    <property type="entry name" value="METHIONYL-TRNA FORMYLTRANSFERASE, MITOCHONDRIAL"/>
    <property type="match status" value="1"/>
</dbReference>
<sequence length="242" mass="27995">MIKFEKIVCLGEGKFALQCQKIAENFFACPVELLQNDNIKELDGFFASLKNALIISANNTFYLFKKPCIANNTIINYHNSLLPKHRGLNAHIWTIFEDDVKTGISWHKVDEGIDTGDLIIQKEIVLDESFTALSLLRMQYNLALSSLEEALRNLMLNRVKPQNIEALYHSKNEFPNEGYLDLAWEEAKICRFLRAMDCGSHQAQLRLFGRDLKIFYYDLENFNLFLSNDIKLHIKKDRNATN</sequence>
<accession>A0A3S4WL19</accession>
<gene>
    <name evidence="2" type="primary">lgrA</name>
    <name evidence="2" type="ORF">NCTC11541_01401</name>
</gene>
<dbReference type="EMBL" id="LR134372">
    <property type="protein sequence ID" value="VEG85344.1"/>
    <property type="molecule type" value="Genomic_DNA"/>
</dbReference>
<dbReference type="Pfam" id="PF00551">
    <property type="entry name" value="Formyl_trans_N"/>
    <property type="match status" value="1"/>
</dbReference>
<evidence type="ECO:0000259" key="1">
    <source>
        <dbReference type="Pfam" id="PF00551"/>
    </source>
</evidence>
<dbReference type="GO" id="GO:0004479">
    <property type="term" value="F:methionyl-tRNA formyltransferase activity"/>
    <property type="evidence" value="ECO:0007669"/>
    <property type="project" value="TreeGrafter"/>
</dbReference>
<proteinExistence type="predicted"/>
<dbReference type="OrthoDB" id="5320219at2"/>
<keyword evidence="2" id="KW-0808">Transferase</keyword>
<evidence type="ECO:0000313" key="2">
    <source>
        <dbReference type="EMBL" id="VEG85344.1"/>
    </source>
</evidence>
<dbReference type="InterPro" id="IPR036477">
    <property type="entry name" value="Formyl_transf_N_sf"/>
</dbReference>
<dbReference type="SUPFAM" id="SSF53328">
    <property type="entry name" value="Formyltransferase"/>
    <property type="match status" value="1"/>
</dbReference>
<dbReference type="RefSeq" id="WP_027304805.1">
    <property type="nucleotide sequence ID" value="NZ_CBCRZS010000063.1"/>
</dbReference>
<protein>
    <submittedName>
        <fullName evidence="2">Formyl transferase domain protein</fullName>
    </submittedName>
</protein>
<feature type="domain" description="Formyl transferase N-terminal" evidence="1">
    <location>
        <begin position="71"/>
        <end position="132"/>
    </location>
</feature>